<accession>A0ABV1GGN7</accession>
<proteinExistence type="predicted"/>
<gene>
    <name evidence="2" type="ORF">WMO24_11420</name>
</gene>
<feature type="domain" description="DUF6788" evidence="1">
    <location>
        <begin position="3"/>
        <end position="44"/>
    </location>
</feature>
<comment type="caution">
    <text evidence="2">The sequence shown here is derived from an EMBL/GenBank/DDBJ whole genome shotgun (WGS) entry which is preliminary data.</text>
</comment>
<dbReference type="Pfam" id="PF20586">
    <property type="entry name" value="DUF6788"/>
    <property type="match status" value="1"/>
</dbReference>
<dbReference type="RefSeq" id="WP_349216572.1">
    <property type="nucleotide sequence ID" value="NZ_JBBMFA010000101.1"/>
</dbReference>
<protein>
    <recommendedName>
        <fullName evidence="1">DUF6788 domain-containing protein</fullName>
    </recommendedName>
</protein>
<evidence type="ECO:0000313" key="3">
    <source>
        <dbReference type="Proteomes" id="UP001477672"/>
    </source>
</evidence>
<sequence>MIREYEALLAQLPKGSLVCRRKEYYYLKYRENGKLHDKYIGKDAGTVAAVRDKLALRKHYAEMLSALKQEQKTIHKMLEGLA</sequence>
<organism evidence="2 3">
    <name type="scientific">Ruthenibacterium intestinale</name>
    <dbReference type="NCBI Taxonomy" id="3133163"/>
    <lineage>
        <taxon>Bacteria</taxon>
        <taxon>Bacillati</taxon>
        <taxon>Bacillota</taxon>
        <taxon>Clostridia</taxon>
        <taxon>Eubacteriales</taxon>
        <taxon>Oscillospiraceae</taxon>
        <taxon>Ruthenibacterium</taxon>
    </lineage>
</organism>
<dbReference type="Proteomes" id="UP001477672">
    <property type="component" value="Unassembled WGS sequence"/>
</dbReference>
<dbReference type="InterPro" id="IPR046738">
    <property type="entry name" value="DUF6788"/>
</dbReference>
<evidence type="ECO:0000313" key="2">
    <source>
        <dbReference type="EMBL" id="MEQ2521031.1"/>
    </source>
</evidence>
<reference evidence="2 3" key="1">
    <citation type="submission" date="2024-03" db="EMBL/GenBank/DDBJ databases">
        <title>Human intestinal bacterial collection.</title>
        <authorList>
            <person name="Pauvert C."/>
            <person name="Hitch T.C.A."/>
            <person name="Clavel T."/>
        </authorList>
    </citation>
    <scope>NUCLEOTIDE SEQUENCE [LARGE SCALE GENOMIC DNA]</scope>
    <source>
        <strain evidence="2 3">CLA-JM-H11</strain>
    </source>
</reference>
<keyword evidence="3" id="KW-1185">Reference proteome</keyword>
<evidence type="ECO:0000259" key="1">
    <source>
        <dbReference type="Pfam" id="PF20586"/>
    </source>
</evidence>
<dbReference type="EMBL" id="JBBMFA010000101">
    <property type="protein sequence ID" value="MEQ2521031.1"/>
    <property type="molecule type" value="Genomic_DNA"/>
</dbReference>
<name>A0ABV1GGN7_9FIRM</name>